<dbReference type="SUPFAM" id="SSF55811">
    <property type="entry name" value="Nudix"/>
    <property type="match status" value="1"/>
</dbReference>
<dbReference type="Pfam" id="PF00293">
    <property type="entry name" value="NUDIX"/>
    <property type="match status" value="1"/>
</dbReference>
<protein>
    <submittedName>
        <fullName evidence="3">NUDIX domain-containing protein</fullName>
    </submittedName>
</protein>
<keyword evidence="4" id="KW-1185">Reference proteome</keyword>
<dbReference type="Gene3D" id="3.90.79.10">
    <property type="entry name" value="Nucleoside Triphosphate Pyrophosphohydrolase"/>
    <property type="match status" value="1"/>
</dbReference>
<dbReference type="Proteomes" id="UP001595953">
    <property type="component" value="Unassembled WGS sequence"/>
</dbReference>
<name>A0ABV9N4A2_9FLAO</name>
<proteinExistence type="predicted"/>
<dbReference type="InterPro" id="IPR020084">
    <property type="entry name" value="NUDIX_hydrolase_CS"/>
</dbReference>
<reference evidence="4" key="1">
    <citation type="journal article" date="2019" name="Int. J. Syst. Evol. Microbiol.">
        <title>The Global Catalogue of Microorganisms (GCM) 10K type strain sequencing project: providing services to taxonomists for standard genome sequencing and annotation.</title>
        <authorList>
            <consortium name="The Broad Institute Genomics Platform"/>
            <consortium name="The Broad Institute Genome Sequencing Center for Infectious Disease"/>
            <person name="Wu L."/>
            <person name="Ma J."/>
        </authorList>
    </citation>
    <scope>NUCLEOTIDE SEQUENCE [LARGE SCALE GENOMIC DNA]</scope>
    <source>
        <strain evidence="4">CCUG 63682</strain>
    </source>
</reference>
<accession>A0ABV9N4A2</accession>
<dbReference type="RefSeq" id="WP_387961771.1">
    <property type="nucleotide sequence ID" value="NZ_JBHSGP010000008.1"/>
</dbReference>
<gene>
    <name evidence="3" type="ORF">ACFO5O_05725</name>
</gene>
<dbReference type="PROSITE" id="PS51462">
    <property type="entry name" value="NUDIX"/>
    <property type="match status" value="1"/>
</dbReference>
<sequence length="185" mass="20849">MEEYIDIVTRTGDPTGKSAPKSEIHSQGHYHNTAHIWFYTANGKILLQQRAASKIICPLLWDVSVAGHIDAGETLSSGAVREVKEEIGLTVQEDELQKIGVFECFQSYPNGIKDNEFHHTFICELKVELSALTPQYDEVEDLKLVSIEDFKQLLKNSRSNNHFVATNAKYYKAVLQAITNTLHSK</sequence>
<dbReference type="PANTHER" id="PTHR10885:SF0">
    <property type="entry name" value="ISOPENTENYL-DIPHOSPHATE DELTA-ISOMERASE"/>
    <property type="match status" value="1"/>
</dbReference>
<organism evidence="3 4">
    <name type="scientific">Geojedonia litorea</name>
    <dbReference type="NCBI Taxonomy" id="1268269"/>
    <lineage>
        <taxon>Bacteria</taxon>
        <taxon>Pseudomonadati</taxon>
        <taxon>Bacteroidota</taxon>
        <taxon>Flavobacteriia</taxon>
        <taxon>Flavobacteriales</taxon>
        <taxon>Flavobacteriaceae</taxon>
        <taxon>Geojedonia</taxon>
    </lineage>
</organism>
<evidence type="ECO:0000256" key="1">
    <source>
        <dbReference type="ARBA" id="ARBA00022801"/>
    </source>
</evidence>
<dbReference type="InterPro" id="IPR015797">
    <property type="entry name" value="NUDIX_hydrolase-like_dom_sf"/>
</dbReference>
<dbReference type="EMBL" id="JBHSGP010000008">
    <property type="protein sequence ID" value="MFC4721808.1"/>
    <property type="molecule type" value="Genomic_DNA"/>
</dbReference>
<dbReference type="PANTHER" id="PTHR10885">
    <property type="entry name" value="ISOPENTENYL-DIPHOSPHATE DELTA-ISOMERASE"/>
    <property type="match status" value="1"/>
</dbReference>
<evidence type="ECO:0000259" key="2">
    <source>
        <dbReference type="PROSITE" id="PS51462"/>
    </source>
</evidence>
<dbReference type="CDD" id="cd04692">
    <property type="entry name" value="NUDIX_Hydrolase"/>
    <property type="match status" value="1"/>
</dbReference>
<comment type="caution">
    <text evidence="3">The sequence shown here is derived from an EMBL/GenBank/DDBJ whole genome shotgun (WGS) entry which is preliminary data.</text>
</comment>
<keyword evidence="1" id="KW-0378">Hydrolase</keyword>
<dbReference type="PROSITE" id="PS00893">
    <property type="entry name" value="NUDIX_BOX"/>
    <property type="match status" value="1"/>
</dbReference>
<feature type="domain" description="Nudix hydrolase" evidence="2">
    <location>
        <begin position="29"/>
        <end position="176"/>
    </location>
</feature>
<dbReference type="InterPro" id="IPR000086">
    <property type="entry name" value="NUDIX_hydrolase_dom"/>
</dbReference>
<evidence type="ECO:0000313" key="4">
    <source>
        <dbReference type="Proteomes" id="UP001595953"/>
    </source>
</evidence>
<evidence type="ECO:0000313" key="3">
    <source>
        <dbReference type="EMBL" id="MFC4721808.1"/>
    </source>
</evidence>